<comment type="function">
    <text evidence="2">Converts N-acetylmannosamine-6-phosphate (ManNAc-6-P) to N-acetylglucosamine-6-phosphate (GlcNAc-6-P).</text>
</comment>
<comment type="similarity">
    <text evidence="4">Belongs to the NanE family.</text>
</comment>
<comment type="caution">
    <text evidence="8">The sequence shown here is derived from an EMBL/GenBank/DDBJ whole genome shotgun (WGS) entry which is preliminary data.</text>
</comment>
<sequence length="121" mass="12719">MLARLRGRLIVSCQALPGSPLRDSTIIAALAQCAERGGAGGVRIDGPDDIAAVRRVVAIPVIGLYKMRESSPVYITPTFDAARAVAAAGADIVAVQATRERAATPHPLPQLIARIHETCRV</sequence>
<accession>A0A537JPD0</accession>
<gene>
    <name evidence="8" type="ORF">E6H03_00455</name>
</gene>
<evidence type="ECO:0000313" key="8">
    <source>
        <dbReference type="EMBL" id="TMI85398.1"/>
    </source>
</evidence>
<evidence type="ECO:0000256" key="3">
    <source>
        <dbReference type="ARBA" id="ARBA00005081"/>
    </source>
</evidence>
<dbReference type="PANTHER" id="PTHR36204:SF1">
    <property type="entry name" value="N-ACETYLMANNOSAMINE-6-PHOSPHATE 2-EPIMERASE-RELATED"/>
    <property type="match status" value="1"/>
</dbReference>
<dbReference type="EC" id="5.1.3.9" evidence="5"/>
<dbReference type="InterPro" id="IPR013785">
    <property type="entry name" value="Aldolase_TIM"/>
</dbReference>
<dbReference type="PANTHER" id="PTHR36204">
    <property type="entry name" value="N-ACETYLMANNOSAMINE-6-PHOSPHATE 2-EPIMERASE-RELATED"/>
    <property type="match status" value="1"/>
</dbReference>
<evidence type="ECO:0000256" key="6">
    <source>
        <dbReference type="ARBA" id="ARBA00023235"/>
    </source>
</evidence>
<dbReference type="GO" id="GO:0005829">
    <property type="term" value="C:cytosol"/>
    <property type="evidence" value="ECO:0007669"/>
    <property type="project" value="TreeGrafter"/>
</dbReference>
<dbReference type="AlphaFoldDB" id="A0A537JPD0"/>
<organism evidence="8 9">
    <name type="scientific">Candidatus Segetimicrobium genomatis</name>
    <dbReference type="NCBI Taxonomy" id="2569760"/>
    <lineage>
        <taxon>Bacteria</taxon>
        <taxon>Bacillati</taxon>
        <taxon>Candidatus Sysuimicrobiota</taxon>
        <taxon>Candidatus Sysuimicrobiia</taxon>
        <taxon>Candidatus Sysuimicrobiales</taxon>
        <taxon>Candidatus Segetimicrobiaceae</taxon>
        <taxon>Candidatus Segetimicrobium</taxon>
    </lineage>
</organism>
<proteinExistence type="inferred from homology"/>
<protein>
    <recommendedName>
        <fullName evidence="5">N-acylglucosamine-6-phosphate 2-epimerase</fullName>
        <ecNumber evidence="5">5.1.3.9</ecNumber>
    </recommendedName>
</protein>
<keyword evidence="6 8" id="KW-0413">Isomerase</keyword>
<name>A0A537JPD0_9BACT</name>
<feature type="non-terminal residue" evidence="8">
    <location>
        <position position="121"/>
    </location>
</feature>
<dbReference type="EMBL" id="VBAN01000012">
    <property type="protein sequence ID" value="TMI85398.1"/>
    <property type="molecule type" value="Genomic_DNA"/>
</dbReference>
<dbReference type="GO" id="GO:0019262">
    <property type="term" value="P:N-acetylneuraminate catabolic process"/>
    <property type="evidence" value="ECO:0007669"/>
    <property type="project" value="UniProtKB-UniPathway"/>
</dbReference>
<evidence type="ECO:0000256" key="2">
    <source>
        <dbReference type="ARBA" id="ARBA00002147"/>
    </source>
</evidence>
<dbReference type="Gene3D" id="3.20.20.70">
    <property type="entry name" value="Aldolase class I"/>
    <property type="match status" value="1"/>
</dbReference>
<evidence type="ECO:0000313" key="9">
    <source>
        <dbReference type="Proteomes" id="UP000318093"/>
    </source>
</evidence>
<dbReference type="UniPathway" id="UPA00629">
    <property type="reaction ID" value="UER00682"/>
</dbReference>
<dbReference type="InterPro" id="IPR011060">
    <property type="entry name" value="RibuloseP-bd_barrel"/>
</dbReference>
<dbReference type="GO" id="GO:0006053">
    <property type="term" value="P:N-acetylmannosamine catabolic process"/>
    <property type="evidence" value="ECO:0007669"/>
    <property type="project" value="TreeGrafter"/>
</dbReference>
<reference evidence="8 9" key="1">
    <citation type="journal article" date="2019" name="Nat. Microbiol.">
        <title>Mediterranean grassland soil C-N compound turnover is dependent on rainfall and depth, and is mediated by genomically divergent microorganisms.</title>
        <authorList>
            <person name="Diamond S."/>
            <person name="Andeer P.F."/>
            <person name="Li Z."/>
            <person name="Crits-Christoph A."/>
            <person name="Burstein D."/>
            <person name="Anantharaman K."/>
            <person name="Lane K.R."/>
            <person name="Thomas B.C."/>
            <person name="Pan C."/>
            <person name="Northen T.R."/>
            <person name="Banfield J.F."/>
        </authorList>
    </citation>
    <scope>NUCLEOTIDE SEQUENCE [LARGE SCALE GENOMIC DNA]</scope>
    <source>
        <strain evidence="8">NP_6</strain>
    </source>
</reference>
<evidence type="ECO:0000256" key="5">
    <source>
        <dbReference type="ARBA" id="ARBA00013180"/>
    </source>
</evidence>
<comment type="catalytic activity">
    <reaction evidence="1">
        <text>an N-acyl-D-glucosamine 6-phosphate = an N-acyl-D-mannosamine 6-phosphate</text>
        <dbReference type="Rhea" id="RHEA:23932"/>
        <dbReference type="ChEBI" id="CHEBI:57599"/>
        <dbReference type="ChEBI" id="CHEBI:57666"/>
        <dbReference type="EC" id="5.1.3.9"/>
    </reaction>
</comment>
<dbReference type="Pfam" id="PF04131">
    <property type="entry name" value="NanE"/>
    <property type="match status" value="1"/>
</dbReference>
<evidence type="ECO:0000256" key="7">
    <source>
        <dbReference type="ARBA" id="ARBA00023277"/>
    </source>
</evidence>
<comment type="pathway">
    <text evidence="3">Amino-sugar metabolism; N-acetylneuraminate degradation; D-fructose 6-phosphate from N-acetylneuraminate: step 3/5.</text>
</comment>
<dbReference type="Proteomes" id="UP000318093">
    <property type="component" value="Unassembled WGS sequence"/>
</dbReference>
<dbReference type="InterPro" id="IPR007260">
    <property type="entry name" value="NanE"/>
</dbReference>
<evidence type="ECO:0000256" key="1">
    <source>
        <dbReference type="ARBA" id="ARBA00000056"/>
    </source>
</evidence>
<dbReference type="SUPFAM" id="SSF51366">
    <property type="entry name" value="Ribulose-phoshate binding barrel"/>
    <property type="match status" value="1"/>
</dbReference>
<evidence type="ECO:0000256" key="4">
    <source>
        <dbReference type="ARBA" id="ARBA00007439"/>
    </source>
</evidence>
<dbReference type="GO" id="GO:0047465">
    <property type="term" value="F:N-acylglucosamine-6-phosphate 2-epimerase activity"/>
    <property type="evidence" value="ECO:0007669"/>
    <property type="project" value="UniProtKB-EC"/>
</dbReference>
<keyword evidence="7" id="KW-0119">Carbohydrate metabolism</keyword>